<dbReference type="Pfam" id="PF12010">
    <property type="entry name" value="DUF3502"/>
    <property type="match status" value="1"/>
</dbReference>
<name>A0A6H2GVS4_9BACL</name>
<accession>A0A6H2GVS4</accession>
<dbReference type="InterPro" id="IPR022627">
    <property type="entry name" value="DUF3502"/>
</dbReference>
<evidence type="ECO:0000313" key="3">
    <source>
        <dbReference type="EMBL" id="QJC51507.1"/>
    </source>
</evidence>
<evidence type="ECO:0000256" key="1">
    <source>
        <dbReference type="SAM" id="SignalP"/>
    </source>
</evidence>
<evidence type="ECO:0000313" key="4">
    <source>
        <dbReference type="Proteomes" id="UP000502136"/>
    </source>
</evidence>
<protein>
    <submittedName>
        <fullName evidence="3">Extracellular solute-binding protein</fullName>
    </submittedName>
</protein>
<dbReference type="Pfam" id="PF01547">
    <property type="entry name" value="SBP_bac_1"/>
    <property type="match status" value="1"/>
</dbReference>
<keyword evidence="4" id="KW-1185">Reference proteome</keyword>
<feature type="domain" description="DUF3502" evidence="2">
    <location>
        <begin position="448"/>
        <end position="503"/>
    </location>
</feature>
<reference evidence="3 4" key="1">
    <citation type="submission" date="2020-04" db="EMBL/GenBank/DDBJ databases">
        <title>Novel Paenibacillus strain UniB2 isolated from commercial digestive syrup.</title>
        <authorList>
            <person name="Thorat V."/>
            <person name="Kirdat K."/>
            <person name="Tiwarekar B."/>
            <person name="Yadav A."/>
        </authorList>
    </citation>
    <scope>NUCLEOTIDE SEQUENCE [LARGE SCALE GENOMIC DNA]</scope>
    <source>
        <strain evidence="3 4">UniB2</strain>
    </source>
</reference>
<dbReference type="Gene3D" id="3.40.190.10">
    <property type="entry name" value="Periplasmic binding protein-like II"/>
    <property type="match status" value="2"/>
</dbReference>
<dbReference type="InterPro" id="IPR006059">
    <property type="entry name" value="SBP"/>
</dbReference>
<feature type="signal peptide" evidence="1">
    <location>
        <begin position="1"/>
        <end position="24"/>
    </location>
</feature>
<dbReference type="EMBL" id="CP051428">
    <property type="protein sequence ID" value="QJC51507.1"/>
    <property type="molecule type" value="Genomic_DNA"/>
</dbReference>
<organism evidence="3 4">
    <name type="scientific">Paenibacillus albicereus</name>
    <dbReference type="NCBI Taxonomy" id="2726185"/>
    <lineage>
        <taxon>Bacteria</taxon>
        <taxon>Bacillati</taxon>
        <taxon>Bacillota</taxon>
        <taxon>Bacilli</taxon>
        <taxon>Bacillales</taxon>
        <taxon>Paenibacillaceae</taxon>
        <taxon>Paenibacillus</taxon>
    </lineage>
</organism>
<proteinExistence type="predicted"/>
<dbReference type="Proteomes" id="UP000502136">
    <property type="component" value="Chromosome"/>
</dbReference>
<sequence>MSAIKRRIALTMAGLLLMMAAGLAWQGVHGREPESGGPVPSEPEATLKFYFGGDKKAATDEVWTAVSDYVKAKGLNVKFDIQFIPWPDMPGKLLVMAAAGDRWDLNFDSDTSYQQMAARGSYLPLDDLLPRYAPNLYAKYKDQGTLGSATVDGEIVALPWTVKMNQRFYAGWRSDLARKAGIAREPDSVRTIEDVDRLLHELREAYPEAKLTRTSPLPIYTVREEWVDLGFHNLGFYLGDPKLTVRALEDQPFYLEAARMSRSWYESNILNRDALIDKESAADQWRGGKMLFTITSHEWAFAADPGFTDPSYAQQMSLLYPDKRYVNRSPTANVVAINRNSEHPDRVLRFLDLLETDRTLYDLVIYGIQGKTYLLENGKAVYPSQMQFATSNYMDWDGQWAFWKPAFMRPTTTYPQGFWEEETRFAELPMNVDSPVAGLFISDDLIFSELSKRDQAYEELGKRIEYGMAGDPEAAVRTYRDRQERAGKARVLADVQRQIDRYLQDRTNGG</sequence>
<dbReference type="PANTHER" id="PTHR43649:SF17">
    <property type="entry name" value="ABC TRANSPORTER SOLUTE BINDING PROTEIN-SUGAR TRANSPORT"/>
    <property type="match status" value="1"/>
</dbReference>
<evidence type="ECO:0000259" key="2">
    <source>
        <dbReference type="Pfam" id="PF12010"/>
    </source>
</evidence>
<keyword evidence="1" id="KW-0732">Signal</keyword>
<gene>
    <name evidence="3" type="ORF">HGI30_08065</name>
</gene>
<dbReference type="PANTHER" id="PTHR43649">
    <property type="entry name" value="ARABINOSE-BINDING PROTEIN-RELATED"/>
    <property type="match status" value="1"/>
</dbReference>
<feature type="chain" id="PRO_5038929704" evidence="1">
    <location>
        <begin position="25"/>
        <end position="510"/>
    </location>
</feature>
<dbReference type="RefSeq" id="WP_168907154.1">
    <property type="nucleotide sequence ID" value="NZ_CP051428.1"/>
</dbReference>
<dbReference type="AlphaFoldDB" id="A0A6H2GVS4"/>
<dbReference type="SUPFAM" id="SSF53850">
    <property type="entry name" value="Periplasmic binding protein-like II"/>
    <property type="match status" value="1"/>
</dbReference>
<dbReference type="KEGG" id="palr:HGI30_08065"/>
<dbReference type="InterPro" id="IPR050490">
    <property type="entry name" value="Bact_solute-bd_prot1"/>
</dbReference>